<dbReference type="InterPro" id="IPR014729">
    <property type="entry name" value="Rossmann-like_a/b/a_fold"/>
</dbReference>
<proteinExistence type="predicted"/>
<evidence type="ECO:0008006" key="3">
    <source>
        <dbReference type="Google" id="ProtNLM"/>
    </source>
</evidence>
<keyword evidence="2" id="KW-1185">Reference proteome</keyword>
<dbReference type="EMBL" id="JANQDX010000001">
    <property type="protein sequence ID" value="KAL0929052.1"/>
    <property type="molecule type" value="Genomic_DNA"/>
</dbReference>
<evidence type="ECO:0000313" key="1">
    <source>
        <dbReference type="EMBL" id="KAL0929052.1"/>
    </source>
</evidence>
<dbReference type="Proteomes" id="UP001552299">
    <property type="component" value="Unassembled WGS sequence"/>
</dbReference>
<name>A0ABD0WAL1_DENTH</name>
<dbReference type="AlphaFoldDB" id="A0ABD0WAL1"/>
<gene>
    <name evidence="1" type="ORF">M5K25_000992</name>
</gene>
<dbReference type="Gene3D" id="3.40.50.620">
    <property type="entry name" value="HUPs"/>
    <property type="match status" value="1"/>
</dbReference>
<comment type="caution">
    <text evidence="1">The sequence shown here is derived from an EMBL/GenBank/DDBJ whole genome shotgun (WGS) entry which is preliminary data.</text>
</comment>
<accession>A0ABD0WAL1</accession>
<organism evidence="1 2">
    <name type="scientific">Dendrobium thyrsiflorum</name>
    <name type="common">Pinecone-like raceme dendrobium</name>
    <name type="synonym">Orchid</name>
    <dbReference type="NCBI Taxonomy" id="117978"/>
    <lineage>
        <taxon>Eukaryota</taxon>
        <taxon>Viridiplantae</taxon>
        <taxon>Streptophyta</taxon>
        <taxon>Embryophyta</taxon>
        <taxon>Tracheophyta</taxon>
        <taxon>Spermatophyta</taxon>
        <taxon>Magnoliopsida</taxon>
        <taxon>Liliopsida</taxon>
        <taxon>Asparagales</taxon>
        <taxon>Orchidaceae</taxon>
        <taxon>Epidendroideae</taxon>
        <taxon>Malaxideae</taxon>
        <taxon>Dendrobiinae</taxon>
        <taxon>Dendrobium</taxon>
    </lineage>
</organism>
<protein>
    <recommendedName>
        <fullName evidence="3">Ethanolamine-phosphate cytidylyltransferase</fullName>
    </recommendedName>
</protein>
<reference evidence="1 2" key="1">
    <citation type="journal article" date="2024" name="Plant Biotechnol. J.">
        <title>Dendrobium thyrsiflorum genome and its molecular insights into genes involved in important horticultural traits.</title>
        <authorList>
            <person name="Chen B."/>
            <person name="Wang J.Y."/>
            <person name="Zheng P.J."/>
            <person name="Li K.L."/>
            <person name="Liang Y.M."/>
            <person name="Chen X.F."/>
            <person name="Zhang C."/>
            <person name="Zhao X."/>
            <person name="He X."/>
            <person name="Zhang G.Q."/>
            <person name="Liu Z.J."/>
            <person name="Xu Q."/>
        </authorList>
    </citation>
    <scope>NUCLEOTIDE SEQUENCE [LARGE SCALE GENOMIC DNA]</scope>
    <source>
        <strain evidence="1">GZMU011</strain>
    </source>
</reference>
<sequence length="92" mass="9783">MVGIKPSPSHLETPVSVSPGPITYRRSQTDLNRSINGACLIFGILVSLSGPCSVSKADANPFALAVRMGSVKGKRPVRVYIDGCFDALHYGH</sequence>
<evidence type="ECO:0000313" key="2">
    <source>
        <dbReference type="Proteomes" id="UP001552299"/>
    </source>
</evidence>